<proteinExistence type="predicted"/>
<evidence type="ECO:0000313" key="2">
    <source>
        <dbReference type="Proteomes" id="UP001162156"/>
    </source>
</evidence>
<dbReference type="Proteomes" id="UP001162156">
    <property type="component" value="Unassembled WGS sequence"/>
</dbReference>
<keyword evidence="2" id="KW-1185">Reference proteome</keyword>
<reference evidence="1" key="1">
    <citation type="journal article" date="2023" name="Insect Mol. Biol.">
        <title>Genome sequencing provides insights into the evolution of gene families encoding plant cell wall-degrading enzymes in longhorned beetles.</title>
        <authorList>
            <person name="Shin N.R."/>
            <person name="Okamura Y."/>
            <person name="Kirsch R."/>
            <person name="Pauchet Y."/>
        </authorList>
    </citation>
    <scope>NUCLEOTIDE SEQUENCE</scope>
    <source>
        <strain evidence="1">RBIC_L_NR</strain>
    </source>
</reference>
<accession>A0AAV8YAZ5</accession>
<evidence type="ECO:0000313" key="1">
    <source>
        <dbReference type="EMBL" id="KAJ8948800.1"/>
    </source>
</evidence>
<dbReference type="EMBL" id="JANEYF010002273">
    <property type="protein sequence ID" value="KAJ8948800.1"/>
    <property type="molecule type" value="Genomic_DNA"/>
</dbReference>
<dbReference type="AlphaFoldDB" id="A0AAV8YAZ5"/>
<name>A0AAV8YAZ5_9CUCU</name>
<organism evidence="1 2">
    <name type="scientific">Rhamnusium bicolor</name>
    <dbReference type="NCBI Taxonomy" id="1586634"/>
    <lineage>
        <taxon>Eukaryota</taxon>
        <taxon>Metazoa</taxon>
        <taxon>Ecdysozoa</taxon>
        <taxon>Arthropoda</taxon>
        <taxon>Hexapoda</taxon>
        <taxon>Insecta</taxon>
        <taxon>Pterygota</taxon>
        <taxon>Neoptera</taxon>
        <taxon>Endopterygota</taxon>
        <taxon>Coleoptera</taxon>
        <taxon>Polyphaga</taxon>
        <taxon>Cucujiformia</taxon>
        <taxon>Chrysomeloidea</taxon>
        <taxon>Cerambycidae</taxon>
        <taxon>Lepturinae</taxon>
        <taxon>Rhagiini</taxon>
        <taxon>Rhamnusium</taxon>
    </lineage>
</organism>
<sequence length="71" mass="8235">MLVRISFKNNFIEHNKDNICEQLFVETVSRDSNGRFTVSLPFKLDPSYLGDSYSLAEKKIICLRKAVRKIP</sequence>
<protein>
    <submittedName>
        <fullName evidence="1">Uncharacterized protein</fullName>
    </submittedName>
</protein>
<gene>
    <name evidence="1" type="ORF">NQ314_008348</name>
</gene>
<comment type="caution">
    <text evidence="1">The sequence shown here is derived from an EMBL/GenBank/DDBJ whole genome shotgun (WGS) entry which is preliminary data.</text>
</comment>